<dbReference type="EMBL" id="ARXV01000001">
    <property type="protein sequence ID" value="KGD66503.1"/>
    <property type="molecule type" value="Genomic_DNA"/>
</dbReference>
<feature type="transmembrane region" description="Helical" evidence="1">
    <location>
        <begin position="17"/>
        <end position="36"/>
    </location>
</feature>
<evidence type="ECO:0000256" key="1">
    <source>
        <dbReference type="SAM" id="Phobius"/>
    </source>
</evidence>
<evidence type="ECO:0000313" key="2">
    <source>
        <dbReference type="EMBL" id="KGD66503.1"/>
    </source>
</evidence>
<keyword evidence="3" id="KW-1185">Reference proteome</keyword>
<organism evidence="2 3">
    <name type="scientific">Alcanivorax nanhaiticus</name>
    <dbReference type="NCBI Taxonomy" id="1177154"/>
    <lineage>
        <taxon>Bacteria</taxon>
        <taxon>Pseudomonadati</taxon>
        <taxon>Pseudomonadota</taxon>
        <taxon>Gammaproteobacteria</taxon>
        <taxon>Oceanospirillales</taxon>
        <taxon>Alcanivoracaceae</taxon>
        <taxon>Alcanivorax</taxon>
    </lineage>
</organism>
<protein>
    <submittedName>
        <fullName evidence="2">Uncharacterized protein</fullName>
    </submittedName>
</protein>
<sequence>MNTPSEPAEDRTRRRQILAFTTAMIMSGALFVPWLWSLYQEGSVFFTLIVVLLWLALGRFCYQWLAPPAAPPIQNGRPEAAREEDQ</sequence>
<name>A0A095TVT9_9GAMM</name>
<accession>A0A095TVT9</accession>
<dbReference type="Proteomes" id="UP000029444">
    <property type="component" value="Unassembled WGS sequence"/>
</dbReference>
<gene>
    <name evidence="2" type="ORF">Y5S_00170</name>
</gene>
<keyword evidence="1" id="KW-0472">Membrane</keyword>
<proteinExistence type="predicted"/>
<reference evidence="2 3" key="1">
    <citation type="submission" date="2012-09" db="EMBL/GenBank/DDBJ databases">
        <title>Genome Sequence of alkane-degrading Bacterium Alcanivorax sp. 19-m-6.</title>
        <authorList>
            <person name="Lai Q."/>
            <person name="Shao Z."/>
        </authorList>
    </citation>
    <scope>NUCLEOTIDE SEQUENCE [LARGE SCALE GENOMIC DNA]</scope>
    <source>
        <strain evidence="2 3">19-m-6</strain>
    </source>
</reference>
<evidence type="ECO:0000313" key="3">
    <source>
        <dbReference type="Proteomes" id="UP000029444"/>
    </source>
</evidence>
<keyword evidence="1" id="KW-1133">Transmembrane helix</keyword>
<feature type="transmembrane region" description="Helical" evidence="1">
    <location>
        <begin position="42"/>
        <end position="62"/>
    </location>
</feature>
<dbReference type="RefSeq" id="WP_035229456.1">
    <property type="nucleotide sequence ID" value="NZ_ARXV01000001.1"/>
</dbReference>
<dbReference type="PATRIC" id="fig|1177154.3.peg.172"/>
<keyword evidence="1" id="KW-0812">Transmembrane</keyword>
<dbReference type="AlphaFoldDB" id="A0A095TVT9"/>
<comment type="caution">
    <text evidence="2">The sequence shown here is derived from an EMBL/GenBank/DDBJ whole genome shotgun (WGS) entry which is preliminary data.</text>
</comment>